<gene>
    <name evidence="2" type="ORF">EMEDMD4_1060062</name>
</gene>
<reference evidence="2" key="1">
    <citation type="submission" date="2019-06" db="EMBL/GenBank/DDBJ databases">
        <authorList>
            <person name="Le Quere A."/>
            <person name="Colella S."/>
        </authorList>
    </citation>
    <scope>NUCLEOTIDE SEQUENCE</scope>
    <source>
        <strain evidence="2">EmedicaeMD41</strain>
    </source>
</reference>
<protein>
    <submittedName>
        <fullName evidence="2">Uncharacterized protein</fullName>
    </submittedName>
</protein>
<feature type="region of interest" description="Disordered" evidence="1">
    <location>
        <begin position="86"/>
        <end position="114"/>
    </location>
</feature>
<dbReference type="AlphaFoldDB" id="A0A508WPH6"/>
<evidence type="ECO:0000313" key="2">
    <source>
        <dbReference type="EMBL" id="VTZ59380.1"/>
    </source>
</evidence>
<proteinExistence type="predicted"/>
<organism evidence="2">
    <name type="scientific">Sinorhizobium medicae</name>
    <dbReference type="NCBI Taxonomy" id="110321"/>
    <lineage>
        <taxon>Bacteria</taxon>
        <taxon>Pseudomonadati</taxon>
        <taxon>Pseudomonadota</taxon>
        <taxon>Alphaproteobacteria</taxon>
        <taxon>Hyphomicrobiales</taxon>
        <taxon>Rhizobiaceae</taxon>
        <taxon>Sinorhizobium/Ensifer group</taxon>
        <taxon>Sinorhizobium</taxon>
    </lineage>
</organism>
<evidence type="ECO:0000256" key="1">
    <source>
        <dbReference type="SAM" id="MobiDB-lite"/>
    </source>
</evidence>
<accession>A0A508WPH6</accession>
<sequence>MTRAECHGGVLENYEQPRTPEIKHAFRLTLVRALARVPTWKTTPLRYARRKGMEEDQDTILSETRFVPQQKRSGEARARIMAAAEEYVDEGSKGSSPRDILKVDRSLATRRTRQ</sequence>
<dbReference type="EMBL" id="CABFNB010000009">
    <property type="protein sequence ID" value="VTZ59380.1"/>
    <property type="molecule type" value="Genomic_DNA"/>
</dbReference>
<name>A0A508WPH6_9HYPH</name>
<dbReference type="Proteomes" id="UP000507954">
    <property type="component" value="Unassembled WGS sequence"/>
</dbReference>